<organism evidence="2 3">
    <name type="scientific">Cymbomonas tetramitiformis</name>
    <dbReference type="NCBI Taxonomy" id="36881"/>
    <lineage>
        <taxon>Eukaryota</taxon>
        <taxon>Viridiplantae</taxon>
        <taxon>Chlorophyta</taxon>
        <taxon>Pyramimonadophyceae</taxon>
        <taxon>Pyramimonadales</taxon>
        <taxon>Pyramimonadaceae</taxon>
        <taxon>Cymbomonas</taxon>
    </lineage>
</organism>
<dbReference type="Proteomes" id="UP001190700">
    <property type="component" value="Unassembled WGS sequence"/>
</dbReference>
<dbReference type="EMBL" id="LGRX02018373">
    <property type="protein sequence ID" value="KAK3259914.1"/>
    <property type="molecule type" value="Genomic_DNA"/>
</dbReference>
<proteinExistence type="predicted"/>
<dbReference type="Gene3D" id="3.40.50.12660">
    <property type="match status" value="1"/>
</dbReference>
<protein>
    <submittedName>
        <fullName evidence="2">Uncharacterized protein</fullName>
    </submittedName>
</protein>
<evidence type="ECO:0000313" key="2">
    <source>
        <dbReference type="EMBL" id="KAK3259914.1"/>
    </source>
</evidence>
<gene>
    <name evidence="2" type="ORF">CYMTET_31113</name>
</gene>
<evidence type="ECO:0000313" key="3">
    <source>
        <dbReference type="Proteomes" id="UP001190700"/>
    </source>
</evidence>
<accession>A0AAE0FHL9</accession>
<evidence type="ECO:0000256" key="1">
    <source>
        <dbReference type="SAM" id="MobiDB-lite"/>
    </source>
</evidence>
<reference evidence="2 3" key="1">
    <citation type="journal article" date="2015" name="Genome Biol. Evol.">
        <title>Comparative Genomics of a Bacterivorous Green Alga Reveals Evolutionary Causalities and Consequences of Phago-Mixotrophic Mode of Nutrition.</title>
        <authorList>
            <person name="Burns J.A."/>
            <person name="Paasch A."/>
            <person name="Narechania A."/>
            <person name="Kim E."/>
        </authorList>
    </citation>
    <scope>NUCLEOTIDE SEQUENCE [LARGE SCALE GENOMIC DNA]</scope>
    <source>
        <strain evidence="2 3">PLY_AMNH</strain>
    </source>
</reference>
<sequence>MVISACRDDQTASDAPTLKESGEKHPLVMKVVSNMNTHLREHGFEQEIQLSLGEDLNEHTHGFLDI</sequence>
<keyword evidence="3" id="KW-1185">Reference proteome</keyword>
<feature type="region of interest" description="Disordered" evidence="1">
    <location>
        <begin position="1"/>
        <end position="24"/>
    </location>
</feature>
<dbReference type="AlphaFoldDB" id="A0AAE0FHL9"/>
<feature type="compositionally biased region" description="Basic and acidic residues" evidence="1">
    <location>
        <begin position="1"/>
        <end position="10"/>
    </location>
</feature>
<comment type="caution">
    <text evidence="2">The sequence shown here is derived from an EMBL/GenBank/DDBJ whole genome shotgun (WGS) entry which is preliminary data.</text>
</comment>
<name>A0AAE0FHL9_9CHLO</name>